<organism evidence="1 2">
    <name type="scientific">Panagrolaimus sp. JU765</name>
    <dbReference type="NCBI Taxonomy" id="591449"/>
    <lineage>
        <taxon>Eukaryota</taxon>
        <taxon>Metazoa</taxon>
        <taxon>Ecdysozoa</taxon>
        <taxon>Nematoda</taxon>
        <taxon>Chromadorea</taxon>
        <taxon>Rhabditida</taxon>
        <taxon>Tylenchina</taxon>
        <taxon>Panagrolaimomorpha</taxon>
        <taxon>Panagrolaimoidea</taxon>
        <taxon>Panagrolaimidae</taxon>
        <taxon>Panagrolaimus</taxon>
    </lineage>
</organism>
<dbReference type="WBParaSite" id="JU765_v2.g19396.t2">
    <property type="protein sequence ID" value="JU765_v2.g19396.t2"/>
    <property type="gene ID" value="JU765_v2.g19396"/>
</dbReference>
<evidence type="ECO:0000313" key="1">
    <source>
        <dbReference type="Proteomes" id="UP000887576"/>
    </source>
</evidence>
<name>A0AC34QUJ8_9BILA</name>
<evidence type="ECO:0000313" key="2">
    <source>
        <dbReference type="WBParaSite" id="JU765_v2.g19396.t2"/>
    </source>
</evidence>
<protein>
    <submittedName>
        <fullName evidence="2">Uncharacterized protein</fullName>
    </submittedName>
</protein>
<dbReference type="Proteomes" id="UP000887576">
    <property type="component" value="Unplaced"/>
</dbReference>
<reference evidence="2" key="1">
    <citation type="submission" date="2022-11" db="UniProtKB">
        <authorList>
            <consortium name="WormBaseParasite"/>
        </authorList>
    </citation>
    <scope>IDENTIFICATION</scope>
</reference>
<proteinExistence type="predicted"/>
<accession>A0AC34QUJ8</accession>
<sequence>MSTKIAESDAASIKFSFMTESMIERCLHHFEYSDAVTLAEVYYDQVKSDSACVLFARALYLHGSRDQACDLIEKHGYTSAELRYLLARFLYELKNSQRAMALLRNSNGSDLHSCFKGSDQEPFAHSLLASLMKETGDKRSASKQYHKSVVIAPILWSNVKNYCDLGGDDIRATLHGYDILHDNKSISSMSTSEHCTKIEDSLNDGKKSSTRKSPSRLTIRRRAGRLSPIDPSNTRYMTRNKVKNALTPSKRTKPSLLMEKSKLILEEAKIGVHRRHEEAKIGVHRRHGLPLSSVNNPSTIQPQLILSKDDESESEQMDVENHEPRERKPLAEIEIDCTQNEQIDDVYEKIYGYIVEMTEKIYGYIVEMTGVQLHLSKYRFEDAMEALNKLSPGHSILPLSLELLGRVLFEKSDFQRSSKIFAEMHKLYPHRIDGLEIYSSCLWQLNDVTTLSALSKDLMKKFRHRPETWCVTGNLYSLEKQCAIAIECFDRATKLFPKIGYSYYLLGNELIEVGHLDRAITAFHQALDISPEDYRPHLGLGTIEQKRSQVEKALLHMRNAVEKNQSNIILKCHLAVCEQAIGNEKEALTILEKALKMDPNHLAARFHRAKLLFDMKKYEEAKLELLRLKDMSPNESHVFFLLGRVYKKLGDAHRSLIYYNFTSQIDPKGEQLRGLTQEQRFDEDDLDSETIARLTRA</sequence>